<evidence type="ECO:0000256" key="1">
    <source>
        <dbReference type="ARBA" id="ARBA00023122"/>
    </source>
</evidence>
<dbReference type="Proteomes" id="UP000279275">
    <property type="component" value="Unassembled WGS sequence"/>
</dbReference>
<sequence length="207" mass="22337">MYVRDILSRPVVTVGPETPLPEAISLLTEHHFAALPVVDDADRVIGMLSESDALAAASAVPAPAVGAVMSSPVEVAEPHSDVTEVAARMLDRHLRSMPVVEEGVLVGIVARRDLLAVLLHDSAELEAKIRALLDDYAGSRREWTIEVHGSRARIRGHFADAAERHTVVSLALTVDGIDRVDTADPEGEFRVGPLVERLRRRADEAIG</sequence>
<dbReference type="Pfam" id="PF00571">
    <property type="entry name" value="CBS"/>
    <property type="match status" value="2"/>
</dbReference>
<keyword evidence="1 2" id="KW-0129">CBS domain</keyword>
<proteinExistence type="predicted"/>
<organism evidence="4 5">
    <name type="scientific">Nocardia stercoris</name>
    <dbReference type="NCBI Taxonomy" id="2483361"/>
    <lineage>
        <taxon>Bacteria</taxon>
        <taxon>Bacillati</taxon>
        <taxon>Actinomycetota</taxon>
        <taxon>Actinomycetes</taxon>
        <taxon>Mycobacteriales</taxon>
        <taxon>Nocardiaceae</taxon>
        <taxon>Nocardia</taxon>
    </lineage>
</organism>
<evidence type="ECO:0000313" key="5">
    <source>
        <dbReference type="Proteomes" id="UP000279275"/>
    </source>
</evidence>
<evidence type="ECO:0000256" key="2">
    <source>
        <dbReference type="PROSITE-ProRule" id="PRU00703"/>
    </source>
</evidence>
<accession>A0A3M2LC59</accession>
<dbReference type="PROSITE" id="PS51371">
    <property type="entry name" value="CBS"/>
    <property type="match status" value="2"/>
</dbReference>
<gene>
    <name evidence="4" type="ORF">EBN03_10620</name>
</gene>
<dbReference type="SUPFAM" id="SSF54631">
    <property type="entry name" value="CBS-domain pair"/>
    <property type="match status" value="1"/>
</dbReference>
<dbReference type="EMBL" id="RFFH01000003">
    <property type="protein sequence ID" value="RMI33555.1"/>
    <property type="molecule type" value="Genomic_DNA"/>
</dbReference>
<name>A0A3M2LC59_9NOCA</name>
<comment type="caution">
    <text evidence="4">The sequence shown here is derived from an EMBL/GenBank/DDBJ whole genome shotgun (WGS) entry which is preliminary data.</text>
</comment>
<evidence type="ECO:0000259" key="3">
    <source>
        <dbReference type="PROSITE" id="PS51371"/>
    </source>
</evidence>
<dbReference type="PANTHER" id="PTHR43080:SF29">
    <property type="entry name" value="OS02G0818000 PROTEIN"/>
    <property type="match status" value="1"/>
</dbReference>
<dbReference type="PANTHER" id="PTHR43080">
    <property type="entry name" value="CBS DOMAIN-CONTAINING PROTEIN CBSX3, MITOCHONDRIAL"/>
    <property type="match status" value="1"/>
</dbReference>
<protein>
    <submittedName>
        <fullName evidence="4">CBS domain-containing protein</fullName>
    </submittedName>
</protein>
<dbReference type="AlphaFoldDB" id="A0A3M2LC59"/>
<dbReference type="RefSeq" id="WP_122187754.1">
    <property type="nucleotide sequence ID" value="NZ_RFFH01000003.1"/>
</dbReference>
<dbReference type="InterPro" id="IPR000644">
    <property type="entry name" value="CBS_dom"/>
</dbReference>
<feature type="domain" description="CBS" evidence="3">
    <location>
        <begin position="7"/>
        <end position="65"/>
    </location>
</feature>
<reference evidence="4 5" key="1">
    <citation type="submission" date="2018-10" db="EMBL/GenBank/DDBJ databases">
        <title>Isolation from cow dung.</title>
        <authorList>
            <person name="Ling L."/>
        </authorList>
    </citation>
    <scope>NUCLEOTIDE SEQUENCE [LARGE SCALE GENOMIC DNA]</scope>
    <source>
        <strain evidence="4 5">NEAU-LL90</strain>
    </source>
</reference>
<dbReference type="OrthoDB" id="9799454at2"/>
<dbReference type="SMART" id="SM00116">
    <property type="entry name" value="CBS"/>
    <property type="match status" value="2"/>
</dbReference>
<keyword evidence="5" id="KW-1185">Reference proteome</keyword>
<dbReference type="InterPro" id="IPR051257">
    <property type="entry name" value="Diverse_CBS-Domain"/>
</dbReference>
<dbReference type="Gene3D" id="3.10.580.10">
    <property type="entry name" value="CBS-domain"/>
    <property type="match status" value="1"/>
</dbReference>
<evidence type="ECO:0000313" key="4">
    <source>
        <dbReference type="EMBL" id="RMI33555.1"/>
    </source>
</evidence>
<dbReference type="InterPro" id="IPR046342">
    <property type="entry name" value="CBS_dom_sf"/>
</dbReference>
<feature type="domain" description="CBS" evidence="3">
    <location>
        <begin position="69"/>
        <end position="124"/>
    </location>
</feature>